<evidence type="ECO:0000313" key="4">
    <source>
        <dbReference type="Proteomes" id="UP000014254"/>
    </source>
</evidence>
<feature type="coiled-coil region" evidence="1">
    <location>
        <begin position="392"/>
        <end position="451"/>
    </location>
</feature>
<keyword evidence="1" id="KW-0175">Coiled coil</keyword>
<organism evidence="3 4">
    <name type="scientific">Mucor circinelloides f. circinelloides (strain 1006PhL)</name>
    <name type="common">Mucormycosis agent</name>
    <name type="synonym">Calyptromyces circinelloides</name>
    <dbReference type="NCBI Taxonomy" id="1220926"/>
    <lineage>
        <taxon>Eukaryota</taxon>
        <taxon>Fungi</taxon>
        <taxon>Fungi incertae sedis</taxon>
        <taxon>Mucoromycota</taxon>
        <taxon>Mucoromycotina</taxon>
        <taxon>Mucoromycetes</taxon>
        <taxon>Mucorales</taxon>
        <taxon>Mucorineae</taxon>
        <taxon>Mucoraceae</taxon>
        <taxon>Mucor</taxon>
    </lineage>
</organism>
<dbReference type="Proteomes" id="UP000014254">
    <property type="component" value="Unassembled WGS sequence"/>
</dbReference>
<dbReference type="VEuPathDB" id="FungiDB:HMPREF1544_11728"/>
<feature type="coiled-coil region" evidence="1">
    <location>
        <begin position="483"/>
        <end position="543"/>
    </location>
</feature>
<dbReference type="OMA" id="RTIYQSF"/>
<feature type="region of interest" description="Disordered" evidence="2">
    <location>
        <begin position="561"/>
        <end position="801"/>
    </location>
</feature>
<sequence>MVIHLASVKNDVLNFDSTDSNGQECTWDVTNVTTPEAHEPSIKERKQLIDLALKGYNVTALSMSQGERSSTYNQRRKDLESTIQLLKAAIAKSNSPVRLEYAYVGLDDTFSYDFIKGVERPNERILKKGLDSVMKEIDNLDIVWTSASRGSILPLVLSIKITHTNRQKQGRIQLFDLLIPPFSAPASKTDRTIYQSFSHLVNLAKASSISCAEHLPYDQFVLTDLLAHPICGHEKFSVFLYANDFVSDRKLKDTVSIFDFASTLKNLYTRTLPICPVFRKKEYRKLEHGLTSVSAELKNKEQESVSHKATIAFKEAALLKKDKRIEFLMDVEAVREKQVNYLEALYDGVSSRYELRITKLKSALVLQQHAHSNLQFEHKLLGIQCRGHTESLSVANRKIQLLQQKLQQSSEDTQQLQQALDNANKKSEQLEQNLNESYDKCQSLAAQMEERATVDTEQLEKGVEARLRAEFDASYNEIYVAAKKKLESVKRSYQDKIARLKQDHIESLDLVREEERAECMKEIKRLRSDMKGMNEKCMELTQTVKDLRMGLKNAMTMKRSAEIAAAPPSPKKKKEAAPTKSSRKANTTSVDDDNDDDDFIIPVKKPSKFDSIDDQHEVTASKKANPKENETSDDLNDIAADIINFDASDDNDRHKPTSSKSKRVISKKTTTTKAKRNQPVPKVIITPASSAQKPSDDDDFASPVLPLASMETDSQPAEEEDVVSLVKPIRPKRRIRKLGNPIPVRSPESDNTAQLISKLEDTNTESGYALQPISHASTSKRKTETKASTGKKRLKKNKHDD</sequence>
<name>S2JG97_MUCC1</name>
<dbReference type="EMBL" id="KE124165">
    <property type="protein sequence ID" value="EPB81553.1"/>
    <property type="molecule type" value="Genomic_DNA"/>
</dbReference>
<feature type="compositionally biased region" description="Basic and acidic residues" evidence="2">
    <location>
        <begin position="607"/>
        <end position="630"/>
    </location>
</feature>
<dbReference type="InParanoid" id="S2JG97"/>
<feature type="compositionally biased region" description="Basic residues" evidence="2">
    <location>
        <begin position="656"/>
        <end position="666"/>
    </location>
</feature>
<dbReference type="InterPro" id="IPR027417">
    <property type="entry name" value="P-loop_NTPase"/>
</dbReference>
<keyword evidence="4" id="KW-1185">Reference proteome</keyword>
<dbReference type="AlphaFoldDB" id="S2JG97"/>
<evidence type="ECO:0000313" key="3">
    <source>
        <dbReference type="EMBL" id="EPB81553.1"/>
    </source>
</evidence>
<feature type="compositionally biased region" description="Basic residues" evidence="2">
    <location>
        <begin position="789"/>
        <end position="801"/>
    </location>
</feature>
<dbReference type="OrthoDB" id="2278526at2759"/>
<evidence type="ECO:0000256" key="1">
    <source>
        <dbReference type="SAM" id="Coils"/>
    </source>
</evidence>
<proteinExistence type="predicted"/>
<evidence type="ECO:0008006" key="5">
    <source>
        <dbReference type="Google" id="ProtNLM"/>
    </source>
</evidence>
<gene>
    <name evidence="3" type="ORF">HMPREF1544_11728</name>
</gene>
<evidence type="ECO:0000256" key="2">
    <source>
        <dbReference type="SAM" id="MobiDB-lite"/>
    </source>
</evidence>
<feature type="compositionally biased region" description="Low complexity" evidence="2">
    <location>
        <begin position="637"/>
        <end position="646"/>
    </location>
</feature>
<accession>S2JG97</accession>
<dbReference type="SUPFAM" id="SSF52540">
    <property type="entry name" value="P-loop containing nucleoside triphosphate hydrolases"/>
    <property type="match status" value="1"/>
</dbReference>
<dbReference type="STRING" id="1220926.S2JG97"/>
<reference evidence="4" key="1">
    <citation type="submission" date="2013-05" db="EMBL/GenBank/DDBJ databases">
        <title>The Genome sequence of Mucor circinelloides f. circinelloides 1006PhL.</title>
        <authorList>
            <consortium name="The Broad Institute Genomics Platform"/>
            <person name="Cuomo C."/>
            <person name="Earl A."/>
            <person name="Findley K."/>
            <person name="Lee S.C."/>
            <person name="Walker B."/>
            <person name="Young S."/>
            <person name="Zeng Q."/>
            <person name="Gargeya S."/>
            <person name="Fitzgerald M."/>
            <person name="Haas B."/>
            <person name="Abouelleil A."/>
            <person name="Allen A.W."/>
            <person name="Alvarado L."/>
            <person name="Arachchi H.M."/>
            <person name="Berlin A.M."/>
            <person name="Chapman S.B."/>
            <person name="Gainer-Dewar J."/>
            <person name="Goldberg J."/>
            <person name="Griggs A."/>
            <person name="Gujja S."/>
            <person name="Hansen M."/>
            <person name="Howarth C."/>
            <person name="Imamovic A."/>
            <person name="Ireland A."/>
            <person name="Larimer J."/>
            <person name="McCowan C."/>
            <person name="Murphy C."/>
            <person name="Pearson M."/>
            <person name="Poon T.W."/>
            <person name="Priest M."/>
            <person name="Roberts A."/>
            <person name="Saif S."/>
            <person name="Shea T."/>
            <person name="Sisk P."/>
            <person name="Sykes S."/>
            <person name="Wortman J."/>
            <person name="Nusbaum C."/>
            <person name="Birren B."/>
        </authorList>
    </citation>
    <scope>NUCLEOTIDE SEQUENCE [LARGE SCALE GENOMIC DNA]</scope>
    <source>
        <strain evidence="4">1006PhL</strain>
    </source>
</reference>
<feature type="compositionally biased region" description="Acidic residues" evidence="2">
    <location>
        <begin position="590"/>
        <end position="599"/>
    </location>
</feature>
<protein>
    <recommendedName>
        <fullName evidence="5">Kinesin motor domain-containing protein</fullName>
    </recommendedName>
</protein>